<evidence type="ECO:0000313" key="3">
    <source>
        <dbReference type="EMBL" id="RZT39423.1"/>
    </source>
</evidence>
<evidence type="ECO:0000313" key="4">
    <source>
        <dbReference type="Proteomes" id="UP000291078"/>
    </source>
</evidence>
<keyword evidence="4" id="KW-1185">Reference proteome</keyword>
<keyword evidence="2" id="KW-0812">Transmembrane</keyword>
<gene>
    <name evidence="3" type="ORF">EV147_2618</name>
</gene>
<dbReference type="PANTHER" id="PTHR21525:SF9">
    <property type="entry name" value="CHANNEL_COLICIN DOMAIN-CONTAINING PROTEIN"/>
    <property type="match status" value="1"/>
</dbReference>
<organism evidence="3 4">
    <name type="scientific">Cupriavidus agavae</name>
    <dbReference type="NCBI Taxonomy" id="1001822"/>
    <lineage>
        <taxon>Bacteria</taxon>
        <taxon>Pseudomonadati</taxon>
        <taxon>Pseudomonadota</taxon>
        <taxon>Betaproteobacteria</taxon>
        <taxon>Burkholderiales</taxon>
        <taxon>Burkholderiaceae</taxon>
        <taxon>Cupriavidus</taxon>
    </lineage>
</organism>
<evidence type="ECO:0000256" key="1">
    <source>
        <dbReference type="SAM" id="MobiDB-lite"/>
    </source>
</evidence>
<feature type="region of interest" description="Disordered" evidence="1">
    <location>
        <begin position="1"/>
        <end position="20"/>
    </location>
</feature>
<accession>A0A4Q7RZZ7</accession>
<proteinExistence type="predicted"/>
<keyword evidence="2" id="KW-1133">Transmembrane helix</keyword>
<reference evidence="3 4" key="1">
    <citation type="journal article" date="2015" name="Stand. Genomic Sci.">
        <title>Genomic Encyclopedia of Bacterial and Archaeal Type Strains, Phase III: the genomes of soil and plant-associated and newly described type strains.</title>
        <authorList>
            <person name="Whitman W.B."/>
            <person name="Woyke T."/>
            <person name="Klenk H.P."/>
            <person name="Zhou Y."/>
            <person name="Lilburn T.G."/>
            <person name="Beck B.J."/>
            <person name="De Vos P."/>
            <person name="Vandamme P."/>
            <person name="Eisen J.A."/>
            <person name="Garrity G."/>
            <person name="Hugenholtz P."/>
            <person name="Kyrpides N.C."/>
        </authorList>
    </citation>
    <scope>NUCLEOTIDE SEQUENCE [LARGE SCALE GENOMIC DNA]</scope>
    <source>
        <strain evidence="3 4">ASC-9842</strain>
    </source>
</reference>
<sequence length="307" mass="33328">MQHSASKPWTSGRERGSDMTSYRIATNETPESRFDVQASLMPVRGFFFAVVDEVGKDGFLVRKVYEVATPEAIAQSKLPEAIFRLEMNPEKYGVLPRAPESNVSIGWHVRGQKFSPYMSFSATYPQGPSRLIGRPTYIDIRKALGNGAVPISQAEIQADLDRHLKKYPHASDTILQFKKWSASDREVLLRGEVPPAAVFNKRSLAVTRSAVRVGRVVQVVGVFFTAYDLKIAAGESTRLHSVKPISKEVLRQVGGWGGALAGAKLGASLGTTFGITTGPGVIVTGLAGGFIFGALGYFGADSMTREF</sequence>
<evidence type="ECO:0008006" key="5">
    <source>
        <dbReference type="Google" id="ProtNLM"/>
    </source>
</evidence>
<dbReference type="AlphaFoldDB" id="A0A4Q7RZZ7"/>
<dbReference type="EMBL" id="SGXM01000002">
    <property type="protein sequence ID" value="RZT39423.1"/>
    <property type="molecule type" value="Genomic_DNA"/>
</dbReference>
<comment type="caution">
    <text evidence="3">The sequence shown here is derived from an EMBL/GenBank/DDBJ whole genome shotgun (WGS) entry which is preliminary data.</text>
</comment>
<keyword evidence="2" id="KW-0472">Membrane</keyword>
<name>A0A4Q7RZZ7_9BURK</name>
<dbReference type="PANTHER" id="PTHR21525">
    <property type="entry name" value="MOTILE SPERM PROTEIN"/>
    <property type="match status" value="1"/>
</dbReference>
<feature type="transmembrane region" description="Helical" evidence="2">
    <location>
        <begin position="281"/>
        <end position="300"/>
    </location>
</feature>
<protein>
    <recommendedName>
        <fullName evidence="5">Glycine zipper family protein</fullName>
    </recommendedName>
</protein>
<dbReference type="Proteomes" id="UP000291078">
    <property type="component" value="Unassembled WGS sequence"/>
</dbReference>
<evidence type="ECO:0000256" key="2">
    <source>
        <dbReference type="SAM" id="Phobius"/>
    </source>
</evidence>